<dbReference type="CDD" id="cd02069">
    <property type="entry name" value="methionine_synthase_B12_BD"/>
    <property type="match status" value="1"/>
</dbReference>
<feature type="binding site" evidence="23">
    <location>
        <position position="867"/>
    </location>
    <ligand>
        <name>methylcob(III)alamin</name>
        <dbReference type="ChEBI" id="CHEBI:28115"/>
    </ligand>
</feature>
<evidence type="ECO:0000259" key="29">
    <source>
        <dbReference type="PROSITE" id="PS51337"/>
    </source>
</evidence>
<organism evidence="30 31">
    <name type="scientific">Solitalea agri</name>
    <dbReference type="NCBI Taxonomy" id="2953739"/>
    <lineage>
        <taxon>Bacteria</taxon>
        <taxon>Pseudomonadati</taxon>
        <taxon>Bacteroidota</taxon>
        <taxon>Sphingobacteriia</taxon>
        <taxon>Sphingobacteriales</taxon>
        <taxon>Sphingobacteriaceae</taxon>
        <taxon>Solitalea</taxon>
    </lineage>
</organism>
<dbReference type="PROSITE" id="PS50972">
    <property type="entry name" value="PTERIN_BINDING"/>
    <property type="match status" value="1"/>
</dbReference>
<dbReference type="PROSITE" id="PS50974">
    <property type="entry name" value="ADOMET_ACTIVATION"/>
    <property type="match status" value="1"/>
</dbReference>
<dbReference type="InterPro" id="IPR003759">
    <property type="entry name" value="Cbl-bd_cap"/>
</dbReference>
<comment type="cofactor">
    <cofactor evidence="2 21 24">
        <name>Zn(2+)</name>
        <dbReference type="ChEBI" id="CHEBI:29105"/>
    </cofactor>
</comment>
<dbReference type="Pfam" id="PF02607">
    <property type="entry name" value="B12-binding_2"/>
    <property type="match status" value="1"/>
</dbReference>
<evidence type="ECO:0000256" key="5">
    <source>
        <dbReference type="ARBA" id="ARBA00010398"/>
    </source>
</evidence>
<dbReference type="SUPFAM" id="SSF47644">
    <property type="entry name" value="Methionine synthase domain"/>
    <property type="match status" value="1"/>
</dbReference>
<keyword evidence="11 21" id="KW-0808">Transferase</keyword>
<comment type="similarity">
    <text evidence="5">Belongs to the vitamin-B12 dependent methionine synthase family.</text>
</comment>
<dbReference type="Pfam" id="PF02574">
    <property type="entry name" value="S-methyl_trans"/>
    <property type="match status" value="1"/>
</dbReference>
<dbReference type="InterPro" id="IPR037010">
    <property type="entry name" value="VitB12-dep_Met_synth_activ_sf"/>
</dbReference>
<feature type="binding site" evidence="23">
    <location>
        <position position="815"/>
    </location>
    <ligand>
        <name>methylcob(III)alamin</name>
        <dbReference type="ChEBI" id="CHEBI:28115"/>
    </ligand>
</feature>
<evidence type="ECO:0000256" key="12">
    <source>
        <dbReference type="ARBA" id="ARBA00022691"/>
    </source>
</evidence>
<evidence type="ECO:0000259" key="28">
    <source>
        <dbReference type="PROSITE" id="PS51332"/>
    </source>
</evidence>
<dbReference type="PROSITE" id="PS51337">
    <property type="entry name" value="B12_BINDING_NTER"/>
    <property type="match status" value="1"/>
</dbReference>
<feature type="binding site" evidence="22 24">
    <location>
        <position position="307"/>
    </location>
    <ligand>
        <name>Zn(2+)</name>
        <dbReference type="ChEBI" id="CHEBI:29105"/>
    </ligand>
</feature>
<feature type="binding site" evidence="23">
    <location>
        <position position="954"/>
    </location>
    <ligand>
        <name>S-adenosyl-L-methionine</name>
        <dbReference type="ChEBI" id="CHEBI:59789"/>
    </ligand>
</feature>
<evidence type="ECO:0000256" key="14">
    <source>
        <dbReference type="ARBA" id="ARBA00022737"/>
    </source>
</evidence>
<dbReference type="InterPro" id="IPR006158">
    <property type="entry name" value="Cobalamin-bd"/>
</dbReference>
<dbReference type="RefSeq" id="WP_252588276.1">
    <property type="nucleotide sequence ID" value="NZ_JAMWYS010000036.1"/>
</dbReference>
<evidence type="ECO:0000256" key="22">
    <source>
        <dbReference type="PIRSR" id="PIRSR000381-1"/>
    </source>
</evidence>
<dbReference type="Gene3D" id="1.10.1240.10">
    <property type="entry name" value="Methionine synthase domain"/>
    <property type="match status" value="1"/>
</dbReference>
<sequence length="1234" mass="137651">MADIRELLKHRILVLDGAMGTMIQRYKLQESDFRGERFKDHSHDLKGNNDLLSITRPDVIKAIHREYLEAGADIVETNTFSGTSIAMADYRMEDLVYELNFESAKIAKEVTAEFNSKSPDKPRFVAGAIGPTNRTASLSPDVNDPGFRAITFDQLVDAYTEQVRGLVDGGADILLVETIFDTLNAKAALFAIDQYFEDHQIKLPIMVSGTITDASGRTLSGQTSEAFLISLANHDLLSIGFNCALGAKDMRPYLEEVAEKAPFFVGAYPNAGLPNQFGEYDETPEQMLDQIRDFLKSGFINIVGGCCGTTPDHIKAIANEVAKYTPRKKAEPQPYLRLSGLEPIVITPETNFVNVGERTNITGSPKFSKLILAGDYEAALTVARQQVEGGAQVIDVNMDEGMLDSEAAMIKFLNLIASEPDIAKLPIMIDSSKWSVIEAGLKCLQGKGIVNSISLKEGEEKFKEHARKIKRYGAATVVMAFDEKGQADTYARRIEICERSYKILVNEIGFSAQDIIFDPNILTVATGLDEHNNYAVDFIETARWIKQNLPLAKVSGGVSNISFSFRGNNTVREAMHSAFLYHAIKAGLDMGIVNAGMLEVYEEIPKDLLELVEDVLLNRRDDATERLVNFAETVKAKGKTLVKDEEWRKDPVEKRLSHSLVKGIIEYLDEDVEEARQKYDRPLQVIEGPLMDGMNVVGDLFGSGKMFLPQVVKSARVMKKAVAYLLPFIEAEKIALQQSGNIEALEESHRSGAGKILLATVKGDVHDIGKNIVGVVLACNNYQIIDLGVMVSCQQILETARKENVDIIGLSGLITPSLDEMVHVAKEMEREGFNIPLLIGGATTSRVHTAVKISPNYNGPVVHVLDASRSVPVAGNLLNDEQKGNFMTGITKEYDQLRDFHLNKKSQKSFVSIEEARERKFKLNWDGYQPVKPSFTGTKVFDNYDLADLVNYIDWTPFFHTWELYGSYPKIFNDEVVGTEAKKLYADAQTLLKRIVDEKLLTARAVIGFWPANSIGDDDIELYTDDSRTEKLTTIHTLRQQLEKAQNIPYFALADFIAPKETAIKDYWGGFAVTTGIGLDKLVEEFESQHDDYNSIMAKALADRLAEAFAERMHELVRKEYWGYVAEEQFSNEELIEERYKGIRPAPGYPACPDHTEKTTLFNILNAEANTGIILTESLAMYPTAAVSGFYFSHPDSKYFGLGKIQKDQVEDYAKRKNSTVDEIERWMAPNLAY</sequence>
<dbReference type="SUPFAM" id="SSF51717">
    <property type="entry name" value="Dihydropteroate synthetase-like"/>
    <property type="match status" value="1"/>
</dbReference>
<dbReference type="FunFam" id="3.40.50.280:FF:000001">
    <property type="entry name" value="Methionine synthase"/>
    <property type="match status" value="1"/>
</dbReference>
<evidence type="ECO:0000256" key="15">
    <source>
        <dbReference type="ARBA" id="ARBA00022833"/>
    </source>
</evidence>
<dbReference type="FunFam" id="1.10.1240.10:FF:000001">
    <property type="entry name" value="Methionine synthase"/>
    <property type="match status" value="1"/>
</dbReference>
<dbReference type="EMBL" id="JAMWYS010000036">
    <property type="protein sequence ID" value="MCO4293622.1"/>
    <property type="molecule type" value="Genomic_DNA"/>
</dbReference>
<keyword evidence="13 21" id="KW-0479">Metal-binding</keyword>
<evidence type="ECO:0000256" key="21">
    <source>
        <dbReference type="PIRNR" id="PIRNR000381"/>
    </source>
</evidence>
<evidence type="ECO:0000256" key="17">
    <source>
        <dbReference type="ARBA" id="ARBA00023285"/>
    </source>
</evidence>
<dbReference type="GO" id="GO:0050667">
    <property type="term" value="P:homocysteine metabolic process"/>
    <property type="evidence" value="ECO:0007669"/>
    <property type="project" value="TreeGrafter"/>
</dbReference>
<dbReference type="InterPro" id="IPR050554">
    <property type="entry name" value="Met_Synthase/Corrinoid"/>
</dbReference>
<evidence type="ECO:0000256" key="20">
    <source>
        <dbReference type="NCBIfam" id="TIGR02082"/>
    </source>
</evidence>
<dbReference type="Gene3D" id="3.20.20.20">
    <property type="entry name" value="Dihydropteroate synthase-like"/>
    <property type="match status" value="1"/>
</dbReference>
<dbReference type="EC" id="2.1.1.13" evidence="6 20"/>
<feature type="binding site" evidence="23">
    <location>
        <begin position="1199"/>
        <end position="1200"/>
    </location>
    <ligand>
        <name>S-adenosyl-L-methionine</name>
        <dbReference type="ChEBI" id="CHEBI:59789"/>
    </ligand>
</feature>
<keyword evidence="12 21" id="KW-0949">S-adenosyl-L-methionine</keyword>
<feature type="domain" description="B12-binding N-terminal" evidence="29">
    <location>
        <begin position="643"/>
        <end position="737"/>
    </location>
</feature>
<dbReference type="InterPro" id="IPR004223">
    <property type="entry name" value="VitB12-dep_Met_synth_activ_dom"/>
</dbReference>
<dbReference type="SUPFAM" id="SSF82282">
    <property type="entry name" value="Homocysteine S-methyltransferase"/>
    <property type="match status" value="1"/>
</dbReference>
<feature type="binding site" evidence="23">
    <location>
        <position position="1144"/>
    </location>
    <ligand>
        <name>S-adenosyl-L-methionine</name>
        <dbReference type="ChEBI" id="CHEBI:59789"/>
    </ligand>
</feature>
<dbReference type="SMART" id="SM01018">
    <property type="entry name" value="B12-binding_2"/>
    <property type="match status" value="1"/>
</dbReference>
<evidence type="ECO:0000256" key="11">
    <source>
        <dbReference type="ARBA" id="ARBA00022679"/>
    </source>
</evidence>
<dbReference type="GO" id="GO:0008270">
    <property type="term" value="F:zinc ion binding"/>
    <property type="evidence" value="ECO:0007669"/>
    <property type="project" value="UniProtKB-UniRule"/>
</dbReference>
<protein>
    <recommendedName>
        <fullName evidence="7 20">Methionine synthase</fullName>
        <ecNumber evidence="6 20">2.1.1.13</ecNumber>
    </recommendedName>
    <alternativeName>
        <fullName evidence="19 21">5-methyltetrahydrofolate--homocysteine methyltransferase</fullName>
    </alternativeName>
</protein>
<feature type="domain" description="AdoMet activation" evidence="27">
    <location>
        <begin position="904"/>
        <end position="1234"/>
    </location>
</feature>
<evidence type="ECO:0000256" key="3">
    <source>
        <dbReference type="ARBA" id="ARBA00001956"/>
    </source>
</evidence>
<evidence type="ECO:0000256" key="18">
    <source>
        <dbReference type="ARBA" id="ARBA00025552"/>
    </source>
</evidence>
<feature type="binding site" evidence="23">
    <location>
        <begin position="763"/>
        <end position="767"/>
    </location>
    <ligand>
        <name>methylcob(III)alamin</name>
        <dbReference type="ChEBI" id="CHEBI:28115"/>
    </ligand>
</feature>
<evidence type="ECO:0000256" key="2">
    <source>
        <dbReference type="ARBA" id="ARBA00001947"/>
    </source>
</evidence>
<dbReference type="GO" id="GO:0005829">
    <property type="term" value="C:cytosol"/>
    <property type="evidence" value="ECO:0007669"/>
    <property type="project" value="TreeGrafter"/>
</dbReference>
<dbReference type="PROSITE" id="PS50970">
    <property type="entry name" value="HCY"/>
    <property type="match status" value="1"/>
</dbReference>
<feature type="binding site" evidence="23">
    <location>
        <position position="687"/>
    </location>
    <ligand>
        <name>methylcob(III)alamin</name>
        <dbReference type="ChEBI" id="CHEBI:28115"/>
    </ligand>
</feature>
<dbReference type="InterPro" id="IPR036594">
    <property type="entry name" value="Meth_synthase_dom"/>
</dbReference>
<dbReference type="GO" id="GO:0031419">
    <property type="term" value="F:cobalamin binding"/>
    <property type="evidence" value="ECO:0007669"/>
    <property type="project" value="UniProtKB-UniRule"/>
</dbReference>
<evidence type="ECO:0000256" key="13">
    <source>
        <dbReference type="ARBA" id="ARBA00022723"/>
    </source>
</evidence>
<evidence type="ECO:0000256" key="4">
    <source>
        <dbReference type="ARBA" id="ARBA00005178"/>
    </source>
</evidence>
<comment type="catalytic activity">
    <reaction evidence="1 21">
        <text>(6S)-5-methyl-5,6,7,8-tetrahydrofolate + L-homocysteine = (6S)-5,6,7,8-tetrahydrofolate + L-methionine</text>
        <dbReference type="Rhea" id="RHEA:11172"/>
        <dbReference type="ChEBI" id="CHEBI:18608"/>
        <dbReference type="ChEBI" id="CHEBI:57453"/>
        <dbReference type="ChEBI" id="CHEBI:57844"/>
        <dbReference type="ChEBI" id="CHEBI:58199"/>
        <dbReference type="EC" id="2.1.1.13"/>
    </reaction>
</comment>
<comment type="caution">
    <text evidence="30">The sequence shown here is derived from an EMBL/GenBank/DDBJ whole genome shotgun (WGS) entry which is preliminary data.</text>
</comment>
<dbReference type="InterPro" id="IPR003726">
    <property type="entry name" value="HCY_dom"/>
</dbReference>
<keyword evidence="17 21" id="KW-0170">Cobalt</keyword>
<dbReference type="InterPro" id="IPR033706">
    <property type="entry name" value="Met_synthase_B12-bd"/>
</dbReference>
<evidence type="ECO:0000256" key="24">
    <source>
        <dbReference type="PROSITE-ProRule" id="PRU00333"/>
    </source>
</evidence>
<dbReference type="InterPro" id="IPR011822">
    <property type="entry name" value="MetH"/>
</dbReference>
<dbReference type="Gene3D" id="3.10.196.10">
    <property type="entry name" value="Vitamin B12-dependent methionine synthase, activation domain"/>
    <property type="match status" value="1"/>
</dbReference>
<comment type="pathway">
    <text evidence="4 21">Amino-acid biosynthesis; L-methionine biosynthesis via de novo pathway; L-methionine from L-homocysteine (MetH route): step 1/1.</text>
</comment>
<dbReference type="Proteomes" id="UP001155182">
    <property type="component" value="Unassembled WGS sequence"/>
</dbReference>
<reference evidence="30" key="1">
    <citation type="submission" date="2022-06" db="EMBL/GenBank/DDBJ databases">
        <title>Solitalea sp. MAHUQ-68 isolated from rhizospheric soil.</title>
        <authorList>
            <person name="Huq M.A."/>
        </authorList>
    </citation>
    <scope>NUCLEOTIDE SEQUENCE</scope>
    <source>
        <strain evidence="30">MAHUQ-68</strain>
    </source>
</reference>
<comment type="cofactor">
    <cofactor evidence="3 21 22">
        <name>methylcob(III)alamin</name>
        <dbReference type="ChEBI" id="CHEBI:28115"/>
    </cofactor>
</comment>
<keyword evidence="14" id="KW-0677">Repeat</keyword>
<dbReference type="PIRSF" id="PIRSF000381">
    <property type="entry name" value="MetH"/>
    <property type="match status" value="1"/>
</dbReference>
<evidence type="ECO:0000259" key="25">
    <source>
        <dbReference type="PROSITE" id="PS50970"/>
    </source>
</evidence>
<dbReference type="AlphaFoldDB" id="A0A9X2F2V7"/>
<dbReference type="GO" id="GO:0008705">
    <property type="term" value="F:methionine synthase activity"/>
    <property type="evidence" value="ECO:0007669"/>
    <property type="project" value="UniProtKB-UniRule"/>
</dbReference>
<dbReference type="InterPro" id="IPR011005">
    <property type="entry name" value="Dihydropteroate_synth-like_sf"/>
</dbReference>
<dbReference type="PANTHER" id="PTHR45833">
    <property type="entry name" value="METHIONINE SYNTHASE"/>
    <property type="match status" value="1"/>
</dbReference>
<keyword evidence="9 21" id="KW-0028">Amino-acid biosynthesis</keyword>
<keyword evidence="16 21" id="KW-0486">Methionine biosynthesis</keyword>
<comment type="function">
    <text evidence="18 21">Catalyzes the transfer of a methyl group from methyl-cobalamin to homocysteine, yielding enzyme-bound cob(I)alamin and methionine. Subsequently, remethylates the cofactor using methyltetrahydrofolate.</text>
</comment>
<feature type="binding site" evidence="23">
    <location>
        <position position="811"/>
    </location>
    <ligand>
        <name>methylcob(III)alamin</name>
        <dbReference type="ChEBI" id="CHEBI:28115"/>
    </ligand>
</feature>
<dbReference type="Gene3D" id="3.20.20.330">
    <property type="entry name" value="Homocysteine-binding-like domain"/>
    <property type="match status" value="1"/>
</dbReference>
<feature type="binding site" description="axial binding residue" evidence="22">
    <location>
        <position position="766"/>
    </location>
    <ligand>
        <name>methylcob(III)alamin</name>
        <dbReference type="ChEBI" id="CHEBI:28115"/>
    </ligand>
    <ligandPart>
        <name>Co</name>
        <dbReference type="ChEBI" id="CHEBI:27638"/>
    </ligandPart>
</feature>
<proteinExistence type="inferred from homology"/>
<keyword evidence="8 21" id="KW-0489">Methyltransferase</keyword>
<keyword evidence="31" id="KW-1185">Reference proteome</keyword>
<keyword evidence="10 21" id="KW-0846">Cobalamin</keyword>
<dbReference type="Gene3D" id="1.10.288.10">
    <property type="entry name" value="Cobalamin-dependent Methionine Synthase, domain 2"/>
    <property type="match status" value="1"/>
</dbReference>
<dbReference type="Pfam" id="PF00809">
    <property type="entry name" value="Pterin_bind"/>
    <property type="match status" value="1"/>
</dbReference>
<evidence type="ECO:0000313" key="30">
    <source>
        <dbReference type="EMBL" id="MCO4293622.1"/>
    </source>
</evidence>
<dbReference type="SUPFAM" id="SSF52242">
    <property type="entry name" value="Cobalamin (vitamin B12)-binding domain"/>
    <property type="match status" value="1"/>
</dbReference>
<evidence type="ECO:0000256" key="7">
    <source>
        <dbReference type="ARBA" id="ARBA00013998"/>
    </source>
</evidence>
<feature type="domain" description="Hcy-binding" evidence="25">
    <location>
        <begin position="1"/>
        <end position="321"/>
    </location>
</feature>
<evidence type="ECO:0000256" key="23">
    <source>
        <dbReference type="PIRSR" id="PIRSR000381-2"/>
    </source>
</evidence>
<dbReference type="SUPFAM" id="SSF56507">
    <property type="entry name" value="Methionine synthase activation domain-like"/>
    <property type="match status" value="1"/>
</dbReference>
<evidence type="ECO:0000256" key="19">
    <source>
        <dbReference type="ARBA" id="ARBA00031040"/>
    </source>
</evidence>
<dbReference type="CDD" id="cd00740">
    <property type="entry name" value="MeTr"/>
    <property type="match status" value="1"/>
</dbReference>
<dbReference type="InterPro" id="IPR000489">
    <property type="entry name" value="Pterin-binding_dom"/>
</dbReference>
<evidence type="ECO:0000256" key="10">
    <source>
        <dbReference type="ARBA" id="ARBA00022628"/>
    </source>
</evidence>
<evidence type="ECO:0000256" key="9">
    <source>
        <dbReference type="ARBA" id="ARBA00022605"/>
    </source>
</evidence>
<evidence type="ECO:0000259" key="26">
    <source>
        <dbReference type="PROSITE" id="PS50972"/>
    </source>
</evidence>
<dbReference type="Pfam" id="PF02310">
    <property type="entry name" value="B12-binding"/>
    <property type="match status" value="1"/>
</dbReference>
<dbReference type="InterPro" id="IPR036589">
    <property type="entry name" value="HCY_dom_sf"/>
</dbReference>
<name>A0A9X2F2V7_9SPHI</name>
<dbReference type="FunFam" id="3.20.20.330:FF:000001">
    <property type="entry name" value="Methionine synthase"/>
    <property type="match status" value="1"/>
</dbReference>
<evidence type="ECO:0000313" key="31">
    <source>
        <dbReference type="Proteomes" id="UP001155182"/>
    </source>
</evidence>
<dbReference type="GO" id="GO:0032259">
    <property type="term" value="P:methylation"/>
    <property type="evidence" value="ECO:0007669"/>
    <property type="project" value="UniProtKB-KW"/>
</dbReference>
<feature type="domain" description="Pterin-binding" evidence="26">
    <location>
        <begin position="352"/>
        <end position="613"/>
    </location>
</feature>
<feature type="binding site" evidence="22 24">
    <location>
        <position position="306"/>
    </location>
    <ligand>
        <name>Zn(2+)</name>
        <dbReference type="ChEBI" id="CHEBI:29105"/>
    </ligand>
</feature>
<dbReference type="NCBIfam" id="NF007024">
    <property type="entry name" value="PRK09490.1"/>
    <property type="match status" value="1"/>
</dbReference>
<dbReference type="NCBIfam" id="TIGR02082">
    <property type="entry name" value="metH"/>
    <property type="match status" value="1"/>
</dbReference>
<evidence type="ECO:0000256" key="8">
    <source>
        <dbReference type="ARBA" id="ARBA00022603"/>
    </source>
</evidence>
<dbReference type="GO" id="GO:0046653">
    <property type="term" value="P:tetrahydrofolate metabolic process"/>
    <property type="evidence" value="ECO:0007669"/>
    <property type="project" value="TreeGrafter"/>
</dbReference>
<dbReference type="InterPro" id="IPR036724">
    <property type="entry name" value="Cobalamin-bd_sf"/>
</dbReference>
<dbReference type="Gene3D" id="3.40.50.280">
    <property type="entry name" value="Cobalamin-binding domain"/>
    <property type="match status" value="1"/>
</dbReference>
<feature type="domain" description="B12-binding" evidence="28">
    <location>
        <begin position="753"/>
        <end position="888"/>
    </location>
</feature>
<dbReference type="PROSITE" id="PS51332">
    <property type="entry name" value="B12_BINDING"/>
    <property type="match status" value="1"/>
</dbReference>
<gene>
    <name evidence="30" type="primary">metH</name>
    <name evidence="30" type="ORF">NF867_12170</name>
</gene>
<dbReference type="Pfam" id="PF02965">
    <property type="entry name" value="Met_synt_B12"/>
    <property type="match status" value="1"/>
</dbReference>
<evidence type="ECO:0000256" key="1">
    <source>
        <dbReference type="ARBA" id="ARBA00001700"/>
    </source>
</evidence>
<keyword evidence="15 21" id="KW-0862">Zinc</keyword>
<dbReference type="PANTHER" id="PTHR45833:SF1">
    <property type="entry name" value="METHIONINE SYNTHASE"/>
    <property type="match status" value="1"/>
</dbReference>
<accession>A0A9X2F2V7</accession>
<evidence type="ECO:0000256" key="16">
    <source>
        <dbReference type="ARBA" id="ARBA00023167"/>
    </source>
</evidence>
<feature type="binding site" evidence="22 24">
    <location>
        <position position="243"/>
    </location>
    <ligand>
        <name>Zn(2+)</name>
        <dbReference type="ChEBI" id="CHEBI:29105"/>
    </ligand>
</feature>
<dbReference type="FunFam" id="3.20.20.20:FF:000002">
    <property type="entry name" value="Methionine synthase"/>
    <property type="match status" value="1"/>
</dbReference>
<comment type="domain">
    <text evidence="21">Modular enzyme with four functionally distinct domains. The isolated Hcy-binding domain catalyzes methyl transfer from free methylcobalamin to homocysteine. The Hcy-binding domain in association with the pterin-binding domain catalyzes the methylation of cob(I)alamin by methyltetrahydrofolate and the methylation of homocysteine. The B12-binding domain binds the cofactor. The AdoMet activation domain binds S-adenosyl-L-methionine. Under aerobic conditions cob(I)alamin can be converted to inactive cob(II)alamin. Reductive methylation by S-adenosyl-L-methionine and flavodoxin regenerates methylcobalamin.</text>
</comment>
<evidence type="ECO:0000256" key="6">
    <source>
        <dbReference type="ARBA" id="ARBA00012032"/>
    </source>
</evidence>
<evidence type="ECO:0000259" key="27">
    <source>
        <dbReference type="PROSITE" id="PS50974"/>
    </source>
</evidence>